<reference evidence="1" key="1">
    <citation type="submission" date="2022-10" db="EMBL/GenBank/DDBJ databases">
        <title>Complete Genome of Trichothecium roseum strain YXFP-22015, a Plant Pathogen Isolated from Citrus.</title>
        <authorList>
            <person name="Wang Y."/>
            <person name="Zhu L."/>
        </authorList>
    </citation>
    <scope>NUCLEOTIDE SEQUENCE</scope>
    <source>
        <strain evidence="1">YXFP-22015</strain>
    </source>
</reference>
<dbReference type="EMBL" id="CM047944">
    <property type="protein sequence ID" value="KAI9898874.1"/>
    <property type="molecule type" value="Genomic_DNA"/>
</dbReference>
<protein>
    <submittedName>
        <fullName evidence="1">Uncharacterized protein</fullName>
    </submittedName>
</protein>
<keyword evidence="2" id="KW-1185">Reference proteome</keyword>
<proteinExistence type="predicted"/>
<evidence type="ECO:0000313" key="1">
    <source>
        <dbReference type="EMBL" id="KAI9898874.1"/>
    </source>
</evidence>
<evidence type="ECO:0000313" key="2">
    <source>
        <dbReference type="Proteomes" id="UP001163324"/>
    </source>
</evidence>
<organism evidence="1 2">
    <name type="scientific">Trichothecium roseum</name>
    <dbReference type="NCBI Taxonomy" id="47278"/>
    <lineage>
        <taxon>Eukaryota</taxon>
        <taxon>Fungi</taxon>
        <taxon>Dikarya</taxon>
        <taxon>Ascomycota</taxon>
        <taxon>Pezizomycotina</taxon>
        <taxon>Sordariomycetes</taxon>
        <taxon>Hypocreomycetidae</taxon>
        <taxon>Hypocreales</taxon>
        <taxon>Hypocreales incertae sedis</taxon>
        <taxon>Trichothecium</taxon>
    </lineage>
</organism>
<gene>
    <name evidence="1" type="ORF">N3K66_005335</name>
</gene>
<dbReference type="Proteomes" id="UP001163324">
    <property type="component" value="Chromosome 5"/>
</dbReference>
<accession>A0ACC0UXM5</accession>
<name>A0ACC0UXM5_9HYPO</name>
<comment type="caution">
    <text evidence="1">The sequence shown here is derived from an EMBL/GenBank/DDBJ whole genome shotgun (WGS) entry which is preliminary data.</text>
</comment>
<sequence length="538" mass="60535">MDPFAELPEELILQILTSCDSMEAAMPLVQASPSLYRLHPSRYQYLVKAFVKKNLPRPDLVQDALAIVHFPSTTPSPHLQGPEHPSNAPRRDRNQLVNAHLRRWAAGKFPDPTLPGNVDEGVLRSLEYVSQGMWQFVDDYLSKATSGDLQAAYQRVPDLGIKNRVAGSIGSRTLSAVYCEKDPLGHTFSRDSLTHDQQCSIIKAFLHYELLCCVYGPKGSDLRRDSWRQDSEPCWDLTPRDAVVERNVPLRMWDWGLLNRFKQSDDHGNRVMRRMVIGVREYVSMTWATMRASCLSHDSIESPDQVRARTLTSHHQAGTKGTDECHYAPCPLRKRDPEPDNSFVSRHPFWELVRAHGSTDWHKMTVSLLSSAGFRCLSGVLAKGPQERAKFFDAFDESVGWSPPNVDRVRPVITAAAPMGLMSPSSWHGNPLQRVRRQRAWLLWSEDEERPGPRVPTASEFNAICGPCPENEGASWDSDSLDEHIAHSRGNQTFELLSFLTPGSPNQKIEKDKSGGDLCWKVTNLDCQGTAYIGESLI</sequence>